<gene>
    <name evidence="5" type="ORF">CCMP2556_LOCUS25396</name>
</gene>
<feature type="non-terminal residue" evidence="5">
    <location>
        <position position="491"/>
    </location>
</feature>
<dbReference type="Gene3D" id="1.10.238.10">
    <property type="entry name" value="EF-hand"/>
    <property type="match status" value="2"/>
</dbReference>
<evidence type="ECO:0000256" key="1">
    <source>
        <dbReference type="ARBA" id="ARBA00022737"/>
    </source>
</evidence>
<name>A0ABP0MG47_9DINO</name>
<dbReference type="InterPro" id="IPR011992">
    <property type="entry name" value="EF-hand-dom_pair"/>
</dbReference>
<evidence type="ECO:0000313" key="5">
    <source>
        <dbReference type="EMBL" id="CAK9049682.1"/>
    </source>
</evidence>
<evidence type="ECO:0000313" key="6">
    <source>
        <dbReference type="Proteomes" id="UP001642484"/>
    </source>
</evidence>
<keyword evidence="1" id="KW-0677">Repeat</keyword>
<dbReference type="CDD" id="cd00051">
    <property type="entry name" value="EFh"/>
    <property type="match status" value="1"/>
</dbReference>
<evidence type="ECO:0000256" key="2">
    <source>
        <dbReference type="ARBA" id="ARBA00022837"/>
    </source>
</evidence>
<dbReference type="EMBL" id="CAXAMN010017069">
    <property type="protein sequence ID" value="CAK9049682.1"/>
    <property type="molecule type" value="Genomic_DNA"/>
</dbReference>
<accession>A0ABP0MG47</accession>
<keyword evidence="3" id="KW-0175">Coiled coil</keyword>
<dbReference type="SUPFAM" id="SSF47473">
    <property type="entry name" value="EF-hand"/>
    <property type="match status" value="1"/>
</dbReference>
<dbReference type="InterPro" id="IPR002048">
    <property type="entry name" value="EF_hand_dom"/>
</dbReference>
<protein>
    <recommendedName>
        <fullName evidence="4">EF-hand domain-containing protein</fullName>
    </recommendedName>
</protein>
<dbReference type="PROSITE" id="PS50222">
    <property type="entry name" value="EF_HAND_2"/>
    <property type="match status" value="2"/>
</dbReference>
<dbReference type="Pfam" id="PF13499">
    <property type="entry name" value="EF-hand_7"/>
    <property type="match status" value="1"/>
</dbReference>
<evidence type="ECO:0000259" key="4">
    <source>
        <dbReference type="PROSITE" id="PS50222"/>
    </source>
</evidence>
<reference evidence="5 6" key="1">
    <citation type="submission" date="2024-02" db="EMBL/GenBank/DDBJ databases">
        <authorList>
            <person name="Chen Y."/>
            <person name="Shah S."/>
            <person name="Dougan E. K."/>
            <person name="Thang M."/>
            <person name="Chan C."/>
        </authorList>
    </citation>
    <scope>NUCLEOTIDE SEQUENCE [LARGE SCALE GENOMIC DNA]</scope>
</reference>
<feature type="coiled-coil region" evidence="3">
    <location>
        <begin position="435"/>
        <end position="477"/>
    </location>
</feature>
<dbReference type="SMART" id="SM00054">
    <property type="entry name" value="EFh"/>
    <property type="match status" value="4"/>
</dbReference>
<evidence type="ECO:0000256" key="3">
    <source>
        <dbReference type="SAM" id="Coils"/>
    </source>
</evidence>
<keyword evidence="6" id="KW-1185">Reference proteome</keyword>
<feature type="domain" description="EF-hand" evidence="4">
    <location>
        <begin position="40"/>
        <end position="75"/>
    </location>
</feature>
<feature type="coiled-coil region" evidence="3">
    <location>
        <begin position="219"/>
        <end position="374"/>
    </location>
</feature>
<keyword evidence="2" id="KW-0106">Calcium</keyword>
<proteinExistence type="predicted"/>
<comment type="caution">
    <text evidence="5">The sequence shown here is derived from an EMBL/GenBank/DDBJ whole genome shotgun (WGS) entry which is preliminary data.</text>
</comment>
<dbReference type="PANTHER" id="PTHR23050">
    <property type="entry name" value="CALCIUM BINDING PROTEIN"/>
    <property type="match status" value="1"/>
</dbReference>
<sequence length="491" mass="56169">MPLGTCKMDRSVVDALRRFEHASKFRRACLSVMAWSLTHEERKSVVDAFLELDTSRRGTIRLHELRDVLSGFDIPDQEAAEIFHALDSGHCDEVHYSEFLGAMVSSRIAMHDQMLRAVFARFDVDGKGYISRDSLLKLLGESEGDVDELLKEVDPKETGKVFYEQFVAYLRSGNAQDLEKERVASVTLIPRQDLEKERVASAELAVQSGQSQVEVQTAQQALEAQLQHTKQTLEELAKERAKSSQLELQRDQLEVKLQSTRQTSEELERERQKRRQLEAKLASMKQTLQELEQVRTNSSQLETHRDQLEVQLQSSKKALEDLEKDKIAAAQLRAQSGQLQVEVQTAQQALEAQLQNTKQTLEELEMERQKSRQLEAWFASSVALCLDWVSFGQVQLESMKQALEEQDLKRVCKESKAWMRNTREHASARDQGKRCKEALEAVERKQSELLAEKEKEQTQAECRIAELLDKVKELEGSSMADEEKILEPSVR</sequence>
<dbReference type="Proteomes" id="UP001642484">
    <property type="component" value="Unassembled WGS sequence"/>
</dbReference>
<dbReference type="InterPro" id="IPR050145">
    <property type="entry name" value="Centrin_CML-like"/>
</dbReference>
<feature type="domain" description="EF-hand" evidence="4">
    <location>
        <begin position="110"/>
        <end position="145"/>
    </location>
</feature>
<organism evidence="5 6">
    <name type="scientific">Durusdinium trenchii</name>
    <dbReference type="NCBI Taxonomy" id="1381693"/>
    <lineage>
        <taxon>Eukaryota</taxon>
        <taxon>Sar</taxon>
        <taxon>Alveolata</taxon>
        <taxon>Dinophyceae</taxon>
        <taxon>Suessiales</taxon>
        <taxon>Symbiodiniaceae</taxon>
        <taxon>Durusdinium</taxon>
    </lineage>
</organism>